<dbReference type="Proteomes" id="UP000237271">
    <property type="component" value="Unassembled WGS sequence"/>
</dbReference>
<organism evidence="2 3">
    <name type="scientific">Phytophthora palmivora</name>
    <dbReference type="NCBI Taxonomy" id="4796"/>
    <lineage>
        <taxon>Eukaryota</taxon>
        <taxon>Sar</taxon>
        <taxon>Stramenopiles</taxon>
        <taxon>Oomycota</taxon>
        <taxon>Peronosporomycetes</taxon>
        <taxon>Peronosporales</taxon>
        <taxon>Peronosporaceae</taxon>
        <taxon>Phytophthora</taxon>
    </lineage>
</organism>
<reference evidence="2 3" key="1">
    <citation type="journal article" date="2017" name="Genome Biol. Evol.">
        <title>Phytophthora megakarya and P. palmivora, closely related causal agents of cacao black pod rot, underwent increases in genome sizes and gene numbers by different mechanisms.</title>
        <authorList>
            <person name="Ali S.S."/>
            <person name="Shao J."/>
            <person name="Lary D.J."/>
            <person name="Kronmiller B."/>
            <person name="Shen D."/>
            <person name="Strem M.D."/>
            <person name="Amoako-Attah I."/>
            <person name="Akrofi A.Y."/>
            <person name="Begoude B.A."/>
            <person name="Ten Hoopen G.M."/>
            <person name="Coulibaly K."/>
            <person name="Kebe B.I."/>
            <person name="Melnick R.L."/>
            <person name="Guiltinan M.J."/>
            <person name="Tyler B.M."/>
            <person name="Meinhardt L.W."/>
            <person name="Bailey B.A."/>
        </authorList>
    </citation>
    <scope>NUCLEOTIDE SEQUENCE [LARGE SCALE GENOMIC DNA]</scope>
    <source>
        <strain evidence="3">sbr112.9</strain>
    </source>
</reference>
<evidence type="ECO:0000259" key="1">
    <source>
        <dbReference type="Pfam" id="PF07727"/>
    </source>
</evidence>
<protein>
    <submittedName>
        <fullName evidence="2">Copiatype Polyprotein</fullName>
    </submittedName>
</protein>
<dbReference type="InterPro" id="IPR013103">
    <property type="entry name" value="RVT_2"/>
</dbReference>
<feature type="domain" description="Reverse transcriptase Ty1/copia-type" evidence="1">
    <location>
        <begin position="94"/>
        <end position="164"/>
    </location>
</feature>
<sequence length="238" mass="26694">MIQILVMEMFLFTLDGDEDHVEIDESSGMGNESEVASKREDGVNVKIAKSKPETVDVSALLPVQQSGKRTHREETQSKEIELVQGFVNPMNDECRYTDDIMLVLVYVDVVLVATNNEKYKQKLYMDLDETYGMKDQGLLKSYLGIEVEQTDDHITIRQSKYRQAIGMLMYLAMGTRPDLALAVGQLSRFVAKSSAKHIGSVKRLAGTVNLGIAYKGMRKIQSKIVLDGFCDSDWANDP</sequence>
<evidence type="ECO:0000313" key="2">
    <source>
        <dbReference type="EMBL" id="POM64069.1"/>
    </source>
</evidence>
<dbReference type="PANTHER" id="PTHR11439">
    <property type="entry name" value="GAG-POL-RELATED RETROTRANSPOSON"/>
    <property type="match status" value="1"/>
</dbReference>
<gene>
    <name evidence="2" type="ORF">PHPALM_20454</name>
</gene>
<dbReference type="AlphaFoldDB" id="A0A2P4XEV0"/>
<evidence type="ECO:0000313" key="3">
    <source>
        <dbReference type="Proteomes" id="UP000237271"/>
    </source>
</evidence>
<accession>A0A2P4XEV0</accession>
<comment type="caution">
    <text evidence="2">The sequence shown here is derived from an EMBL/GenBank/DDBJ whole genome shotgun (WGS) entry which is preliminary data.</text>
</comment>
<proteinExistence type="predicted"/>
<dbReference type="OrthoDB" id="45690at2759"/>
<keyword evidence="3" id="KW-1185">Reference proteome</keyword>
<dbReference type="PANTHER" id="PTHR11439:SF491">
    <property type="entry name" value="INTEGRASE CATALYTIC DOMAIN-CONTAINING PROTEIN"/>
    <property type="match status" value="1"/>
</dbReference>
<dbReference type="EMBL" id="NCKW01011202">
    <property type="protein sequence ID" value="POM64069.1"/>
    <property type="molecule type" value="Genomic_DNA"/>
</dbReference>
<dbReference type="Pfam" id="PF07727">
    <property type="entry name" value="RVT_2"/>
    <property type="match status" value="1"/>
</dbReference>
<name>A0A2P4XEV0_9STRA</name>